<reference evidence="2" key="1">
    <citation type="submission" date="2014-09" db="EMBL/GenBank/DDBJ databases">
        <authorList>
            <person name="Magalhaes I.L.F."/>
            <person name="Oliveira U."/>
            <person name="Santos F.R."/>
            <person name="Vidigal T.H.D.A."/>
            <person name="Brescovit A.D."/>
            <person name="Santos A.J."/>
        </authorList>
    </citation>
    <scope>NUCLEOTIDE SEQUENCE</scope>
    <source>
        <tissue evidence="2">Shoot tissue taken approximately 20 cm above the soil surface</tissue>
    </source>
</reference>
<protein>
    <submittedName>
        <fullName evidence="2">Uncharacterized protein</fullName>
    </submittedName>
</protein>
<name>A0A0A9A7V8_ARUDO</name>
<feature type="transmembrane region" description="Helical" evidence="1">
    <location>
        <begin position="12"/>
        <end position="32"/>
    </location>
</feature>
<organism evidence="2">
    <name type="scientific">Arundo donax</name>
    <name type="common">Giant reed</name>
    <name type="synonym">Donax arundinaceus</name>
    <dbReference type="NCBI Taxonomy" id="35708"/>
    <lineage>
        <taxon>Eukaryota</taxon>
        <taxon>Viridiplantae</taxon>
        <taxon>Streptophyta</taxon>
        <taxon>Embryophyta</taxon>
        <taxon>Tracheophyta</taxon>
        <taxon>Spermatophyta</taxon>
        <taxon>Magnoliopsida</taxon>
        <taxon>Liliopsida</taxon>
        <taxon>Poales</taxon>
        <taxon>Poaceae</taxon>
        <taxon>PACMAD clade</taxon>
        <taxon>Arundinoideae</taxon>
        <taxon>Arundineae</taxon>
        <taxon>Arundo</taxon>
    </lineage>
</organism>
<sequence>MAKCEAYVKSDFILKMFGMMFIQEFMCFLNWLT</sequence>
<evidence type="ECO:0000256" key="1">
    <source>
        <dbReference type="SAM" id="Phobius"/>
    </source>
</evidence>
<evidence type="ECO:0000313" key="2">
    <source>
        <dbReference type="EMBL" id="JAD47784.1"/>
    </source>
</evidence>
<keyword evidence="1" id="KW-0472">Membrane</keyword>
<accession>A0A0A9A7V8</accession>
<proteinExistence type="predicted"/>
<dbReference type="AlphaFoldDB" id="A0A0A9A7V8"/>
<keyword evidence="1" id="KW-1133">Transmembrane helix</keyword>
<reference evidence="2" key="2">
    <citation type="journal article" date="2015" name="Data Brief">
        <title>Shoot transcriptome of the giant reed, Arundo donax.</title>
        <authorList>
            <person name="Barrero R.A."/>
            <person name="Guerrero F.D."/>
            <person name="Moolhuijzen P."/>
            <person name="Goolsby J.A."/>
            <person name="Tidwell J."/>
            <person name="Bellgard S.E."/>
            <person name="Bellgard M.I."/>
        </authorList>
    </citation>
    <scope>NUCLEOTIDE SEQUENCE</scope>
    <source>
        <tissue evidence="2">Shoot tissue taken approximately 20 cm above the soil surface</tissue>
    </source>
</reference>
<keyword evidence="1" id="KW-0812">Transmembrane</keyword>
<dbReference type="EMBL" id="GBRH01250111">
    <property type="protein sequence ID" value="JAD47784.1"/>
    <property type="molecule type" value="Transcribed_RNA"/>
</dbReference>